<proteinExistence type="predicted"/>
<evidence type="ECO:0000256" key="1">
    <source>
        <dbReference type="SAM" id="MobiDB-lite"/>
    </source>
</evidence>
<keyword evidence="4" id="KW-1185">Reference proteome</keyword>
<accession>A0ABR3HPX0</accession>
<feature type="region of interest" description="Disordered" evidence="1">
    <location>
        <begin position="61"/>
        <end position="84"/>
    </location>
</feature>
<evidence type="ECO:0000313" key="4">
    <source>
        <dbReference type="Proteomes" id="UP001549920"/>
    </source>
</evidence>
<protein>
    <submittedName>
        <fullName evidence="3">Uncharacterized protein</fullName>
    </submittedName>
</protein>
<dbReference type="Proteomes" id="UP001549920">
    <property type="component" value="Unassembled WGS sequence"/>
</dbReference>
<name>A0ABR3HPX0_LOXSC</name>
<reference evidence="3 4" key="1">
    <citation type="submission" date="2024-06" db="EMBL/GenBank/DDBJ databases">
        <title>A chromosome-level genome assembly of beet webworm, Loxostege sticticalis.</title>
        <authorList>
            <person name="Zhang Y."/>
        </authorList>
    </citation>
    <scope>NUCLEOTIDE SEQUENCE [LARGE SCALE GENOMIC DNA]</scope>
    <source>
        <strain evidence="3">AQ026</strain>
        <tissue evidence="3">Whole body</tissue>
    </source>
</reference>
<evidence type="ECO:0000313" key="3">
    <source>
        <dbReference type="EMBL" id="KAL0878523.1"/>
    </source>
</evidence>
<feature type="chain" id="PRO_5046263212" evidence="2">
    <location>
        <begin position="17"/>
        <end position="255"/>
    </location>
</feature>
<evidence type="ECO:0000256" key="2">
    <source>
        <dbReference type="SAM" id="SignalP"/>
    </source>
</evidence>
<dbReference type="EMBL" id="JBEUOH010000015">
    <property type="protein sequence ID" value="KAL0878523.1"/>
    <property type="molecule type" value="Genomic_DNA"/>
</dbReference>
<feature type="signal peptide" evidence="2">
    <location>
        <begin position="1"/>
        <end position="16"/>
    </location>
</feature>
<organism evidence="3 4">
    <name type="scientific">Loxostege sticticalis</name>
    <name type="common">Beet webworm moth</name>
    <dbReference type="NCBI Taxonomy" id="481309"/>
    <lineage>
        <taxon>Eukaryota</taxon>
        <taxon>Metazoa</taxon>
        <taxon>Ecdysozoa</taxon>
        <taxon>Arthropoda</taxon>
        <taxon>Hexapoda</taxon>
        <taxon>Insecta</taxon>
        <taxon>Pterygota</taxon>
        <taxon>Neoptera</taxon>
        <taxon>Endopterygota</taxon>
        <taxon>Lepidoptera</taxon>
        <taxon>Glossata</taxon>
        <taxon>Ditrysia</taxon>
        <taxon>Pyraloidea</taxon>
        <taxon>Crambidae</taxon>
        <taxon>Pyraustinae</taxon>
        <taxon>Loxostege</taxon>
    </lineage>
</organism>
<keyword evidence="2" id="KW-0732">Signal</keyword>
<comment type="caution">
    <text evidence="3">The sequence shown here is derived from an EMBL/GenBank/DDBJ whole genome shotgun (WGS) entry which is preliminary data.</text>
</comment>
<sequence length="255" mass="28885">MARLVWLVLAVQAVCGMERREGLIDRLSSGMKLATDLLGTESVALKVAEFVVKAFQTANKPSPYKRPLDSSDQSSEESFANENRPYYNINETSNPLTPLKYLVRLFGLQPGQISAVAVNALVFVAQMISTFLSGNRRPGRPYRSEDPTEWILNKRSSRLQELISRAKNESLFNDIEDLVKEQGSDEDTSCIRLLVCKITPFVQKMQEAVFGKDGDGKREKLRGAEIMYRHLPSTEEINKRGDICERRHRDCDLNQ</sequence>
<feature type="compositionally biased region" description="Polar residues" evidence="1">
    <location>
        <begin position="70"/>
        <end position="81"/>
    </location>
</feature>
<gene>
    <name evidence="3" type="ORF">ABMA27_003612</name>
</gene>